<evidence type="ECO:0000313" key="2">
    <source>
        <dbReference type="Proteomes" id="UP000618319"/>
    </source>
</evidence>
<gene>
    <name evidence="1" type="ORF">C4F40_01025</name>
</gene>
<evidence type="ECO:0008006" key="3">
    <source>
        <dbReference type="Google" id="ProtNLM"/>
    </source>
</evidence>
<dbReference type="RefSeq" id="WP_196937330.1">
    <property type="nucleotide sequence ID" value="NZ_MU158689.1"/>
</dbReference>
<dbReference type="InterPro" id="IPR019861">
    <property type="entry name" value="PorP/SprF_Bacteroidetes"/>
</dbReference>
<reference evidence="1 2" key="1">
    <citation type="submission" date="2018-02" db="EMBL/GenBank/DDBJ databases">
        <title>Sphingobacterium KA21.</title>
        <authorList>
            <person name="Vasarhelyi B.M."/>
            <person name="Deshmukh S."/>
            <person name="Balint B."/>
            <person name="Kukolya J."/>
        </authorList>
    </citation>
    <scope>NUCLEOTIDE SEQUENCE [LARGE SCALE GENOMIC DNA]</scope>
    <source>
        <strain evidence="1 2">Ka21</strain>
    </source>
</reference>
<dbReference type="NCBIfam" id="TIGR03519">
    <property type="entry name" value="T9SS_PorP_fam"/>
    <property type="match status" value="1"/>
</dbReference>
<proteinExistence type="predicted"/>
<sequence length="339" mass="38115">MVSYKLRTLYLVIIILLACLQQLFAQQNIQFTQYVFNSISVNPAYAGYKEEWFGQLALRSQWMGMNGGVKTGSLSLDGVLDERSRRHGVGIQLVADAIGAQSANSLYANYALRVQLDRADRHRLSFGIAGGITQYSLDGDKLRYRDEGDGAIADGLQATWHPDIRLGVLYSSQKWYAGAAVQDLFAGSDARDVLEFSGNTVQSLYRRLHAYYIAGILFQLDPGLKLRPSILVKDDFKGPTSIDLNALFIFQDRFWVGGGWRSRAKLLRREYQMASADKLSGQSALTGIAQFQVSSRLRIGYSYDHMLGTMSSLQQGTHEITMGITFQHKHDRIRNPRYF</sequence>
<name>A0ABR9T1U4_9SPHI</name>
<evidence type="ECO:0000313" key="1">
    <source>
        <dbReference type="EMBL" id="MBE8719311.1"/>
    </source>
</evidence>
<protein>
    <recommendedName>
        <fullName evidence="3">Type IX secretion system membrane protein PorP/SprF</fullName>
    </recommendedName>
</protein>
<dbReference type="PROSITE" id="PS51257">
    <property type="entry name" value="PROKAR_LIPOPROTEIN"/>
    <property type="match status" value="1"/>
</dbReference>
<keyword evidence="2" id="KW-1185">Reference proteome</keyword>
<dbReference type="EMBL" id="PSKQ01000010">
    <property type="protein sequence ID" value="MBE8719311.1"/>
    <property type="molecule type" value="Genomic_DNA"/>
</dbReference>
<dbReference type="Pfam" id="PF11751">
    <property type="entry name" value="PorP_SprF"/>
    <property type="match status" value="1"/>
</dbReference>
<dbReference type="Proteomes" id="UP000618319">
    <property type="component" value="Unassembled WGS sequence"/>
</dbReference>
<accession>A0ABR9T1U4</accession>
<organism evidence="1 2">
    <name type="scientific">Sphingobacterium pedocola</name>
    <dbReference type="NCBI Taxonomy" id="2082722"/>
    <lineage>
        <taxon>Bacteria</taxon>
        <taxon>Pseudomonadati</taxon>
        <taxon>Bacteroidota</taxon>
        <taxon>Sphingobacteriia</taxon>
        <taxon>Sphingobacteriales</taxon>
        <taxon>Sphingobacteriaceae</taxon>
        <taxon>Sphingobacterium</taxon>
    </lineage>
</organism>
<comment type="caution">
    <text evidence="1">The sequence shown here is derived from an EMBL/GenBank/DDBJ whole genome shotgun (WGS) entry which is preliminary data.</text>
</comment>